<gene>
    <name evidence="1" type="ORF">H0E87_016349</name>
</gene>
<dbReference type="EMBL" id="JACEGQ020000008">
    <property type="protein sequence ID" value="KAH8501522.1"/>
    <property type="molecule type" value="Genomic_DNA"/>
</dbReference>
<accession>A0A8T2Y949</accession>
<protein>
    <submittedName>
        <fullName evidence="1">Uncharacterized protein</fullName>
    </submittedName>
</protein>
<keyword evidence="2" id="KW-1185">Reference proteome</keyword>
<dbReference type="AlphaFoldDB" id="A0A8T2Y949"/>
<evidence type="ECO:0000313" key="2">
    <source>
        <dbReference type="Proteomes" id="UP000807159"/>
    </source>
</evidence>
<organism evidence="1 2">
    <name type="scientific">Populus deltoides</name>
    <name type="common">Eastern poplar</name>
    <name type="synonym">Eastern cottonwood</name>
    <dbReference type="NCBI Taxonomy" id="3696"/>
    <lineage>
        <taxon>Eukaryota</taxon>
        <taxon>Viridiplantae</taxon>
        <taxon>Streptophyta</taxon>
        <taxon>Embryophyta</taxon>
        <taxon>Tracheophyta</taxon>
        <taxon>Spermatophyta</taxon>
        <taxon>Magnoliopsida</taxon>
        <taxon>eudicotyledons</taxon>
        <taxon>Gunneridae</taxon>
        <taxon>Pentapetalae</taxon>
        <taxon>rosids</taxon>
        <taxon>fabids</taxon>
        <taxon>Malpighiales</taxon>
        <taxon>Salicaceae</taxon>
        <taxon>Saliceae</taxon>
        <taxon>Populus</taxon>
    </lineage>
</organism>
<dbReference type="Proteomes" id="UP000807159">
    <property type="component" value="Chromosome 8"/>
</dbReference>
<reference evidence="1" key="1">
    <citation type="journal article" date="2021" name="J. Hered.">
        <title>Genome Assembly of Salicaceae Populus deltoides (Eastern Cottonwood) I-69 Based on Nanopore Sequencing and Hi-C Technologies.</title>
        <authorList>
            <person name="Bai S."/>
            <person name="Wu H."/>
            <person name="Zhang J."/>
            <person name="Pan Z."/>
            <person name="Zhao W."/>
            <person name="Li Z."/>
            <person name="Tong C."/>
        </authorList>
    </citation>
    <scope>NUCLEOTIDE SEQUENCE</scope>
    <source>
        <tissue evidence="1">Leaf</tissue>
    </source>
</reference>
<comment type="caution">
    <text evidence="1">The sequence shown here is derived from an EMBL/GenBank/DDBJ whole genome shotgun (WGS) entry which is preliminary data.</text>
</comment>
<name>A0A8T2Y949_POPDE</name>
<proteinExistence type="predicted"/>
<sequence length="105" mass="11655">MDQKNSYVIQAHMEALFDPKLGSLMVVLSLTNHGQCAEASSFVPSTNLYNNFGSDLQNSGFTKSLTPMLCGMLLEAPSFSRKEFQALLDLNEGSHPCRKWIDLKV</sequence>
<evidence type="ECO:0000313" key="1">
    <source>
        <dbReference type="EMBL" id="KAH8501522.1"/>
    </source>
</evidence>